<evidence type="ECO:0000256" key="1">
    <source>
        <dbReference type="SAM" id="Phobius"/>
    </source>
</evidence>
<dbReference type="Proteomes" id="UP000663852">
    <property type="component" value="Unassembled WGS sequence"/>
</dbReference>
<comment type="caution">
    <text evidence="2">The sequence shown here is derived from an EMBL/GenBank/DDBJ whole genome shotgun (WGS) entry which is preliminary data.</text>
</comment>
<keyword evidence="1" id="KW-0472">Membrane</keyword>
<evidence type="ECO:0000313" key="3">
    <source>
        <dbReference type="Proteomes" id="UP000663852"/>
    </source>
</evidence>
<keyword evidence="1" id="KW-1133">Transmembrane helix</keyword>
<reference evidence="2" key="1">
    <citation type="submission" date="2021-02" db="EMBL/GenBank/DDBJ databases">
        <authorList>
            <person name="Nowell W R."/>
        </authorList>
    </citation>
    <scope>NUCLEOTIDE SEQUENCE</scope>
</reference>
<accession>A0A814AY36</accession>
<feature type="transmembrane region" description="Helical" evidence="1">
    <location>
        <begin position="34"/>
        <end position="56"/>
    </location>
</feature>
<feature type="transmembrane region" description="Helical" evidence="1">
    <location>
        <begin position="319"/>
        <end position="346"/>
    </location>
</feature>
<evidence type="ECO:0000313" key="2">
    <source>
        <dbReference type="EMBL" id="CAF0918374.1"/>
    </source>
</evidence>
<protein>
    <submittedName>
        <fullName evidence="2">Uncharacterized protein</fullName>
    </submittedName>
</protein>
<feature type="transmembrane region" description="Helical" evidence="1">
    <location>
        <begin position="243"/>
        <end position="263"/>
    </location>
</feature>
<sequence length="355" mass="40546">MKSTRADFCKTKMLRLDLDTPSTPPNFPSLFFKYFIASCAILFGLLCLSGFIIVSIKGDINSSLLKQCKTDDQSTALCFLRLITTNAMETRWDKYVMTSLLLTYASVFLHIIVESSRTNVSSLLGQMIIQTICIIFGIGVAFPILFIPSYIYFYKLKTNSDKSPVPIDILCLALVYIICMIIVPTYLIYFLPSSKSAESILSIILLISPVGFALISFPFRLLSSTMQRCWIINSHRLIIHCQISLFILSAPLFFISLVSFIMHGSLESIKQSYVTDQIHPVTLIWSIDYISLLLSLALFIIINEYLFHRIAYELLPSRIKLIIGLIIFMIVLFITPCLAFPLYIVWREYRYLQMT</sequence>
<dbReference type="EMBL" id="CAJNOJ010000037">
    <property type="protein sequence ID" value="CAF0918374.1"/>
    <property type="molecule type" value="Genomic_DNA"/>
</dbReference>
<dbReference type="AlphaFoldDB" id="A0A814AY36"/>
<name>A0A814AY36_ADIRI</name>
<proteinExistence type="predicted"/>
<feature type="transmembrane region" description="Helical" evidence="1">
    <location>
        <begin position="128"/>
        <end position="153"/>
    </location>
</feature>
<organism evidence="2 3">
    <name type="scientific">Adineta ricciae</name>
    <name type="common">Rotifer</name>
    <dbReference type="NCBI Taxonomy" id="249248"/>
    <lineage>
        <taxon>Eukaryota</taxon>
        <taxon>Metazoa</taxon>
        <taxon>Spiralia</taxon>
        <taxon>Gnathifera</taxon>
        <taxon>Rotifera</taxon>
        <taxon>Eurotatoria</taxon>
        <taxon>Bdelloidea</taxon>
        <taxon>Adinetida</taxon>
        <taxon>Adinetidae</taxon>
        <taxon>Adineta</taxon>
    </lineage>
</organism>
<feature type="transmembrane region" description="Helical" evidence="1">
    <location>
        <begin position="165"/>
        <end position="188"/>
    </location>
</feature>
<gene>
    <name evidence="2" type="ORF">EDS130_LOCUS10633</name>
</gene>
<dbReference type="OrthoDB" id="10027481at2759"/>
<keyword evidence="1" id="KW-0812">Transmembrane</keyword>
<feature type="transmembrane region" description="Helical" evidence="1">
    <location>
        <begin position="200"/>
        <end position="222"/>
    </location>
</feature>
<feature type="transmembrane region" description="Helical" evidence="1">
    <location>
        <begin position="283"/>
        <end position="307"/>
    </location>
</feature>
<feature type="transmembrane region" description="Helical" evidence="1">
    <location>
        <begin position="95"/>
        <end position="113"/>
    </location>
</feature>